<dbReference type="RefSeq" id="WP_200749400.1">
    <property type="nucleotide sequence ID" value="NZ_JAEOAH010000018.1"/>
</dbReference>
<gene>
    <name evidence="4" type="ORF">JFL43_13245</name>
</gene>
<comment type="similarity">
    <text evidence="1">Belongs to the NAD(P)-dependent epimerase/dehydratase family. SDR39U1 subfamily.</text>
</comment>
<dbReference type="InterPro" id="IPR036291">
    <property type="entry name" value="NAD(P)-bd_dom_sf"/>
</dbReference>
<comment type="caution">
    <text evidence="4">The sequence shown here is derived from an EMBL/GenBank/DDBJ whole genome shotgun (WGS) entry which is preliminary data.</text>
</comment>
<evidence type="ECO:0000313" key="4">
    <source>
        <dbReference type="EMBL" id="MBK3495804.1"/>
    </source>
</evidence>
<evidence type="ECO:0000256" key="1">
    <source>
        <dbReference type="ARBA" id="ARBA00009353"/>
    </source>
</evidence>
<dbReference type="Gene3D" id="3.40.50.720">
    <property type="entry name" value="NAD(P)-binding Rossmann-like Domain"/>
    <property type="match status" value="1"/>
</dbReference>
<dbReference type="InterPro" id="IPR013549">
    <property type="entry name" value="DUF1731"/>
</dbReference>
<name>A0ABS1H8R1_9BACL</name>
<evidence type="ECO:0000259" key="3">
    <source>
        <dbReference type="Pfam" id="PF08338"/>
    </source>
</evidence>
<dbReference type="EMBL" id="JAEOAH010000018">
    <property type="protein sequence ID" value="MBK3495804.1"/>
    <property type="molecule type" value="Genomic_DNA"/>
</dbReference>
<protein>
    <submittedName>
        <fullName evidence="4">TIGR01777 family oxidoreductase</fullName>
    </submittedName>
</protein>
<dbReference type="Pfam" id="PF08338">
    <property type="entry name" value="DUF1731"/>
    <property type="match status" value="1"/>
</dbReference>
<proteinExistence type="inferred from homology"/>
<dbReference type="SUPFAM" id="SSF51735">
    <property type="entry name" value="NAD(P)-binding Rossmann-fold domains"/>
    <property type="match status" value="1"/>
</dbReference>
<dbReference type="Pfam" id="PF01370">
    <property type="entry name" value="Epimerase"/>
    <property type="match status" value="1"/>
</dbReference>
<dbReference type="InterPro" id="IPR001509">
    <property type="entry name" value="Epimerase_deHydtase"/>
</dbReference>
<dbReference type="PANTHER" id="PTHR11092:SF0">
    <property type="entry name" value="EPIMERASE FAMILY PROTEIN SDR39U1"/>
    <property type="match status" value="1"/>
</dbReference>
<organism evidence="4 5">
    <name type="scientific">Viridibacillus soli</name>
    <dbReference type="NCBI Taxonomy" id="2798301"/>
    <lineage>
        <taxon>Bacteria</taxon>
        <taxon>Bacillati</taxon>
        <taxon>Bacillota</taxon>
        <taxon>Bacilli</taxon>
        <taxon>Bacillales</taxon>
        <taxon>Caryophanaceae</taxon>
        <taxon>Viridibacillus</taxon>
    </lineage>
</organism>
<dbReference type="NCBIfam" id="TIGR01777">
    <property type="entry name" value="yfcH"/>
    <property type="match status" value="1"/>
</dbReference>
<dbReference type="CDD" id="cd05242">
    <property type="entry name" value="SDR_a8"/>
    <property type="match status" value="1"/>
</dbReference>
<dbReference type="Proteomes" id="UP000618943">
    <property type="component" value="Unassembled WGS sequence"/>
</dbReference>
<evidence type="ECO:0000313" key="5">
    <source>
        <dbReference type="Proteomes" id="UP000618943"/>
    </source>
</evidence>
<keyword evidence="5" id="KW-1185">Reference proteome</keyword>
<feature type="domain" description="DUF1731" evidence="3">
    <location>
        <begin position="251"/>
        <end position="297"/>
    </location>
</feature>
<evidence type="ECO:0000259" key="2">
    <source>
        <dbReference type="Pfam" id="PF01370"/>
    </source>
</evidence>
<dbReference type="PANTHER" id="PTHR11092">
    <property type="entry name" value="SUGAR NUCLEOTIDE EPIMERASE RELATED"/>
    <property type="match status" value="1"/>
</dbReference>
<feature type="domain" description="NAD-dependent epimerase/dehydratase" evidence="2">
    <location>
        <begin position="3"/>
        <end position="217"/>
    </location>
</feature>
<dbReference type="InterPro" id="IPR010099">
    <property type="entry name" value="SDR39U1"/>
</dbReference>
<sequence length="299" mass="33218">MKIAITGGTGFVGSELTKLLQQQGHEIFILTRKKSYSAKGIHYIQWLTKNAKPEEHLQNIDAFVNLAGTSLNEGRWTAERKKDIYESRMVATKEVLRIIRVLDEKPKVLVNASAIGIYPSSKAATYTESSRQVAKDYLGKTVMHWEYEAKKAEKFGVRVAMARFGVILGKDAGALPLMGLPYKLFVGGTVGSGSQWVSWIHIKDVASALCFAVENDRFIGPFNVTAPNPVRMKQVGEIIAATLNRPHWFPAPSILLKLALGEKSQLVLEGQQVLPKVLLAEKFHFEYSTLNTALENLYA</sequence>
<accession>A0ABS1H8R1</accession>
<reference evidence="4 5" key="1">
    <citation type="submission" date="2020-12" db="EMBL/GenBank/DDBJ databases">
        <title>YIM B01967 draft genome.</title>
        <authorList>
            <person name="Yan X."/>
        </authorList>
    </citation>
    <scope>NUCLEOTIDE SEQUENCE [LARGE SCALE GENOMIC DNA]</scope>
    <source>
        <strain evidence="4 5">YIM B01967</strain>
    </source>
</reference>